<dbReference type="EMBL" id="CAKKNE010000001">
    <property type="protein sequence ID" value="CAH0364311.1"/>
    <property type="molecule type" value="Genomic_DNA"/>
</dbReference>
<dbReference type="Proteomes" id="UP000789595">
    <property type="component" value="Unassembled WGS sequence"/>
</dbReference>
<proteinExistence type="predicted"/>
<evidence type="ECO:0000313" key="2">
    <source>
        <dbReference type="Proteomes" id="UP000789595"/>
    </source>
</evidence>
<reference evidence="1" key="1">
    <citation type="submission" date="2021-11" db="EMBL/GenBank/DDBJ databases">
        <authorList>
            <consortium name="Genoscope - CEA"/>
            <person name="William W."/>
        </authorList>
    </citation>
    <scope>NUCLEOTIDE SEQUENCE</scope>
</reference>
<sequence length="43" mass="4813">MRACGGRSIYGRGHAQTFCPQWGSRAAENRCRTHGRRARVTHG</sequence>
<comment type="caution">
    <text evidence="1">The sequence shown here is derived from an EMBL/GenBank/DDBJ whole genome shotgun (WGS) entry which is preliminary data.</text>
</comment>
<keyword evidence="2" id="KW-1185">Reference proteome</keyword>
<accession>A0A8J2S702</accession>
<evidence type="ECO:0000313" key="1">
    <source>
        <dbReference type="EMBL" id="CAH0364311.1"/>
    </source>
</evidence>
<protein>
    <submittedName>
        <fullName evidence="1">Uncharacterized protein</fullName>
    </submittedName>
</protein>
<name>A0A8J2S702_9STRA</name>
<dbReference type="AlphaFoldDB" id="A0A8J2S702"/>
<organism evidence="1 2">
    <name type="scientific">Pelagomonas calceolata</name>
    <dbReference type="NCBI Taxonomy" id="35677"/>
    <lineage>
        <taxon>Eukaryota</taxon>
        <taxon>Sar</taxon>
        <taxon>Stramenopiles</taxon>
        <taxon>Ochrophyta</taxon>
        <taxon>Pelagophyceae</taxon>
        <taxon>Pelagomonadales</taxon>
        <taxon>Pelagomonadaceae</taxon>
        <taxon>Pelagomonas</taxon>
    </lineage>
</organism>
<gene>
    <name evidence="1" type="ORF">PECAL_1P06670</name>
</gene>